<dbReference type="RefSeq" id="WP_289402570.1">
    <property type="nucleotide sequence ID" value="NZ_JAQIBC010000012.1"/>
</dbReference>
<reference evidence="1" key="1">
    <citation type="submission" date="2023-01" db="EMBL/GenBank/DDBJ databases">
        <title>Sulfurovum sp. XTW-4 genome assembly.</title>
        <authorList>
            <person name="Wang J."/>
        </authorList>
    </citation>
    <scope>NUCLEOTIDE SEQUENCE</scope>
    <source>
        <strain evidence="1">XTW-4</strain>
    </source>
</reference>
<dbReference type="Proteomes" id="UP001169066">
    <property type="component" value="Unassembled WGS sequence"/>
</dbReference>
<keyword evidence="2" id="KW-1185">Reference proteome</keyword>
<evidence type="ECO:0000313" key="2">
    <source>
        <dbReference type="Proteomes" id="UP001169066"/>
    </source>
</evidence>
<comment type="caution">
    <text evidence="1">The sequence shown here is derived from an EMBL/GenBank/DDBJ whole genome shotgun (WGS) entry which is preliminary data.</text>
</comment>
<organism evidence="1 2">
    <name type="scientific">Sulfurovum xiamenensis</name>
    <dbReference type="NCBI Taxonomy" id="3019066"/>
    <lineage>
        <taxon>Bacteria</taxon>
        <taxon>Pseudomonadati</taxon>
        <taxon>Campylobacterota</taxon>
        <taxon>Epsilonproteobacteria</taxon>
        <taxon>Campylobacterales</taxon>
        <taxon>Sulfurovaceae</taxon>
        <taxon>Sulfurovum</taxon>
    </lineage>
</organism>
<gene>
    <name evidence="1" type="ORF">PF327_10735</name>
</gene>
<evidence type="ECO:0000313" key="1">
    <source>
        <dbReference type="EMBL" id="MDM5264670.1"/>
    </source>
</evidence>
<accession>A0ABT7QUB3</accession>
<protein>
    <submittedName>
        <fullName evidence="1">Uncharacterized protein</fullName>
    </submittedName>
</protein>
<name>A0ABT7QUB3_9BACT</name>
<sequence length="177" mass="19775">MFKYVRYTPMTDEFTTHTFNELNENCKIHRFDVPYVSVECSTDADFAALMASQNPIIEAIEITQAEFSDMVQHSIQVKRMYDIANEQYTKECAVITSKYTHDEISTWSVQVAEAEAVKAGTAISTPFLDALATDESITITAAADKILLLRDQNAVYTAGCLARKWSTLKALKAEVGL</sequence>
<dbReference type="EMBL" id="JAQIBC010000012">
    <property type="protein sequence ID" value="MDM5264670.1"/>
    <property type="molecule type" value="Genomic_DNA"/>
</dbReference>
<proteinExistence type="predicted"/>